<reference evidence="1 3" key="1">
    <citation type="journal article" date="2011" name="Nature">
        <title>The Medicago genome provides insight into the evolution of rhizobial symbioses.</title>
        <authorList>
            <person name="Young N.D."/>
            <person name="Debelle F."/>
            <person name="Oldroyd G.E."/>
            <person name="Geurts R."/>
            <person name="Cannon S.B."/>
            <person name="Udvardi M.K."/>
            <person name="Benedito V.A."/>
            <person name="Mayer K.F."/>
            <person name="Gouzy J."/>
            <person name="Schoof H."/>
            <person name="Van de Peer Y."/>
            <person name="Proost S."/>
            <person name="Cook D.R."/>
            <person name="Meyers B.C."/>
            <person name="Spannagl M."/>
            <person name="Cheung F."/>
            <person name="De Mita S."/>
            <person name="Krishnakumar V."/>
            <person name="Gundlach H."/>
            <person name="Zhou S."/>
            <person name="Mudge J."/>
            <person name="Bharti A.K."/>
            <person name="Murray J.D."/>
            <person name="Naoumkina M.A."/>
            <person name="Rosen B."/>
            <person name="Silverstein K.A."/>
            <person name="Tang H."/>
            <person name="Rombauts S."/>
            <person name="Zhao P.X."/>
            <person name="Zhou P."/>
            <person name="Barbe V."/>
            <person name="Bardou P."/>
            <person name="Bechner M."/>
            <person name="Bellec A."/>
            <person name="Berger A."/>
            <person name="Berges H."/>
            <person name="Bidwell S."/>
            <person name="Bisseling T."/>
            <person name="Choisne N."/>
            <person name="Couloux A."/>
            <person name="Denny R."/>
            <person name="Deshpande S."/>
            <person name="Dai X."/>
            <person name="Doyle J.J."/>
            <person name="Dudez A.M."/>
            <person name="Farmer A.D."/>
            <person name="Fouteau S."/>
            <person name="Franken C."/>
            <person name="Gibelin C."/>
            <person name="Gish J."/>
            <person name="Goldstein S."/>
            <person name="Gonzalez A.J."/>
            <person name="Green P.J."/>
            <person name="Hallab A."/>
            <person name="Hartog M."/>
            <person name="Hua A."/>
            <person name="Humphray S.J."/>
            <person name="Jeong D.H."/>
            <person name="Jing Y."/>
            <person name="Jocker A."/>
            <person name="Kenton S.M."/>
            <person name="Kim D.J."/>
            <person name="Klee K."/>
            <person name="Lai H."/>
            <person name="Lang C."/>
            <person name="Lin S."/>
            <person name="Macmil S.L."/>
            <person name="Magdelenat G."/>
            <person name="Matthews L."/>
            <person name="McCorrison J."/>
            <person name="Monaghan E.L."/>
            <person name="Mun J.H."/>
            <person name="Najar F.Z."/>
            <person name="Nicholson C."/>
            <person name="Noirot C."/>
            <person name="O'Bleness M."/>
            <person name="Paule C.R."/>
            <person name="Poulain J."/>
            <person name="Prion F."/>
            <person name="Qin B."/>
            <person name="Qu C."/>
            <person name="Retzel E.F."/>
            <person name="Riddle C."/>
            <person name="Sallet E."/>
            <person name="Samain S."/>
            <person name="Samson N."/>
            <person name="Sanders I."/>
            <person name="Saurat O."/>
            <person name="Scarpelli C."/>
            <person name="Schiex T."/>
            <person name="Segurens B."/>
            <person name="Severin A.J."/>
            <person name="Sherrier D.J."/>
            <person name="Shi R."/>
            <person name="Sims S."/>
            <person name="Singer S.R."/>
            <person name="Sinharoy S."/>
            <person name="Sterck L."/>
            <person name="Viollet A."/>
            <person name="Wang B.B."/>
            <person name="Wang K."/>
            <person name="Wang M."/>
            <person name="Wang X."/>
            <person name="Warfsmann J."/>
            <person name="Weissenbach J."/>
            <person name="White D.D."/>
            <person name="White J.D."/>
            <person name="Wiley G.B."/>
            <person name="Wincker P."/>
            <person name="Xing Y."/>
            <person name="Yang L."/>
            <person name="Yao Z."/>
            <person name="Ying F."/>
            <person name="Zhai J."/>
            <person name="Zhou L."/>
            <person name="Zuber A."/>
            <person name="Denarie J."/>
            <person name="Dixon R.A."/>
            <person name="May G.D."/>
            <person name="Schwartz D.C."/>
            <person name="Rogers J."/>
            <person name="Quetier F."/>
            <person name="Town C.D."/>
            <person name="Roe B.A."/>
        </authorList>
    </citation>
    <scope>NUCLEOTIDE SEQUENCE [LARGE SCALE GENOMIC DNA]</scope>
    <source>
        <strain evidence="1">A17</strain>
        <strain evidence="2 3">cv. Jemalong A17</strain>
    </source>
</reference>
<dbReference type="SUPFAM" id="SSF52540">
    <property type="entry name" value="P-loop containing nucleoside triphosphate hydrolases"/>
    <property type="match status" value="1"/>
</dbReference>
<dbReference type="STRING" id="3880.A0A072U4C3"/>
<protein>
    <recommendedName>
        <fullName evidence="4">PIF1 helicase</fullName>
    </recommendedName>
</protein>
<keyword evidence="3" id="KW-1185">Reference proteome</keyword>
<gene>
    <name evidence="1" type="ordered locus">MTR_7g498270</name>
</gene>
<evidence type="ECO:0000313" key="3">
    <source>
        <dbReference type="Proteomes" id="UP000002051"/>
    </source>
</evidence>
<organism evidence="1 3">
    <name type="scientific">Medicago truncatula</name>
    <name type="common">Barrel medic</name>
    <name type="synonym">Medicago tribuloides</name>
    <dbReference type="NCBI Taxonomy" id="3880"/>
    <lineage>
        <taxon>Eukaryota</taxon>
        <taxon>Viridiplantae</taxon>
        <taxon>Streptophyta</taxon>
        <taxon>Embryophyta</taxon>
        <taxon>Tracheophyta</taxon>
        <taxon>Spermatophyta</taxon>
        <taxon>Magnoliopsida</taxon>
        <taxon>eudicotyledons</taxon>
        <taxon>Gunneridae</taxon>
        <taxon>Pentapetalae</taxon>
        <taxon>rosids</taxon>
        <taxon>fabids</taxon>
        <taxon>Fabales</taxon>
        <taxon>Fabaceae</taxon>
        <taxon>Papilionoideae</taxon>
        <taxon>50 kb inversion clade</taxon>
        <taxon>NPAAA clade</taxon>
        <taxon>Hologalegina</taxon>
        <taxon>IRL clade</taxon>
        <taxon>Trifolieae</taxon>
        <taxon>Medicago</taxon>
    </lineage>
</organism>
<proteinExistence type="predicted"/>
<dbReference type="InterPro" id="IPR027417">
    <property type="entry name" value="P-loop_NTPase"/>
</dbReference>
<name>A0A072U4C3_MEDTR</name>
<evidence type="ECO:0000313" key="2">
    <source>
        <dbReference type="EnsemblPlants" id="KEH23968"/>
    </source>
</evidence>
<evidence type="ECO:0000313" key="1">
    <source>
        <dbReference type="EMBL" id="KEH23968.1"/>
    </source>
</evidence>
<evidence type="ECO:0008006" key="4">
    <source>
        <dbReference type="Google" id="ProtNLM"/>
    </source>
</evidence>
<dbReference type="PANTHER" id="PTHR23274:SF33">
    <property type="entry name" value="ANIMAL RPA1 DOMAIN PROTEIN"/>
    <property type="match status" value="1"/>
</dbReference>
<accession>A0A072U4C3</accession>
<dbReference type="PANTHER" id="PTHR23274">
    <property type="entry name" value="DNA HELICASE-RELATED"/>
    <property type="match status" value="1"/>
</dbReference>
<reference evidence="1 3" key="2">
    <citation type="journal article" date="2014" name="BMC Genomics">
        <title>An improved genome release (version Mt4.0) for the model legume Medicago truncatula.</title>
        <authorList>
            <person name="Tang H."/>
            <person name="Krishnakumar V."/>
            <person name="Bidwell S."/>
            <person name="Rosen B."/>
            <person name="Chan A."/>
            <person name="Zhou S."/>
            <person name="Gentzbittel L."/>
            <person name="Childs K.L."/>
            <person name="Yandell M."/>
            <person name="Gundlach H."/>
            <person name="Mayer K.F."/>
            <person name="Schwartz D.C."/>
            <person name="Town C.D."/>
        </authorList>
    </citation>
    <scope>GENOME REANNOTATION</scope>
    <source>
        <strain evidence="1">A17</strain>
        <strain evidence="2 3">cv. Jemalong A17</strain>
    </source>
</reference>
<dbReference type="HOGENOM" id="CLU_2174776_0_0_1"/>
<dbReference type="EMBL" id="CM001223">
    <property type="protein sequence ID" value="KEH23968.1"/>
    <property type="molecule type" value="Genomic_DNA"/>
</dbReference>
<dbReference type="Proteomes" id="UP000002051">
    <property type="component" value="Unassembled WGS sequence"/>
</dbReference>
<sequence length="110" mass="12733">MLLKLVALESLYRASRLAKLNFCVSNNLYDAYVPLPDIALVIYGFLWEVYVPRLSLQPSNISFKFQRRELSITVWFAMTINKSQGQSLKQVGIYLPQLYVRVSKITSRNN</sequence>
<reference evidence="2" key="3">
    <citation type="submission" date="2015-04" db="UniProtKB">
        <authorList>
            <consortium name="EnsemblPlants"/>
        </authorList>
    </citation>
    <scope>IDENTIFICATION</scope>
    <source>
        <strain evidence="2">cv. Jemalong A17</strain>
    </source>
</reference>
<dbReference type="EnsemblPlants" id="KEH23968">
    <property type="protein sequence ID" value="KEH23968"/>
    <property type="gene ID" value="MTR_7g498270"/>
</dbReference>
<dbReference type="AlphaFoldDB" id="A0A072U4C3"/>